<protein>
    <submittedName>
        <fullName evidence="1">Uncharacterized protein</fullName>
    </submittedName>
</protein>
<reference evidence="1" key="3">
    <citation type="submission" date="2025-09" db="UniProtKB">
        <authorList>
            <consortium name="Ensembl"/>
        </authorList>
    </citation>
    <scope>IDENTIFICATION</scope>
</reference>
<gene>
    <name evidence="1" type="primary">TERB2</name>
</gene>
<organism evidence="1">
    <name type="scientific">Ovis aries</name>
    <name type="common">Sheep</name>
    <dbReference type="NCBI Taxonomy" id="9940"/>
    <lineage>
        <taxon>Eukaryota</taxon>
        <taxon>Metazoa</taxon>
        <taxon>Chordata</taxon>
        <taxon>Craniata</taxon>
        <taxon>Vertebrata</taxon>
        <taxon>Euteleostomi</taxon>
        <taxon>Mammalia</taxon>
        <taxon>Eutheria</taxon>
        <taxon>Laurasiatheria</taxon>
        <taxon>Artiodactyla</taxon>
        <taxon>Ruminantia</taxon>
        <taxon>Pecora</taxon>
        <taxon>Bovidae</taxon>
        <taxon>Caprinae</taxon>
        <taxon>Ovis</taxon>
    </lineage>
</organism>
<accession>A0AC11C5T4</accession>
<name>A0AC11C5T4_SHEEP</name>
<dbReference type="Ensembl" id="ENSOART00020030706.2">
    <property type="protein sequence ID" value="ENSOARP00020025363.2"/>
    <property type="gene ID" value="ENSOARG00020019936.2"/>
</dbReference>
<sequence>MFQGQRGWFCGSVSHDLRQFWVAEGGTISDPRAADFLFSCDASHPDTLRIYQSLDYIEDNATVFHAYYLSAVANAEIKNSVALGHFILPPASLQKEIRRKIGSFIWEQDQHFLIEKQDEVTSNELKAFRESSVLATDHKKDLSRSTEKRFIRTPVVEKQMYFPLQHYPVNNMVTGYISIDAMKKFLGELHDFIPGSSERNPLPIGPAAMPLYHTHTPYWRQPPGLLSVCRFVHSGHDLYVESWNTCSSVTDVFHLA</sequence>
<evidence type="ECO:0000313" key="1">
    <source>
        <dbReference type="Ensembl" id="ENSOARP00020025363.2"/>
    </source>
</evidence>
<reference evidence="1" key="1">
    <citation type="submission" date="2020-11" db="EMBL/GenBank/DDBJ databases">
        <authorList>
            <person name="Davenport K.M."/>
            <person name="Bickhart D.M."/>
            <person name="Smith T.P.L."/>
            <person name="Murdoch B.M."/>
            <person name="Rosen B.D."/>
        </authorList>
    </citation>
    <scope>NUCLEOTIDE SEQUENCE [LARGE SCALE GENOMIC DNA]</scope>
    <source>
        <strain evidence="1">OAR_USU_Benz2616</strain>
    </source>
</reference>
<proteinExistence type="predicted"/>
<reference evidence="1" key="2">
    <citation type="submission" date="2025-08" db="UniProtKB">
        <authorList>
            <consortium name="Ensembl"/>
        </authorList>
    </citation>
    <scope>IDENTIFICATION</scope>
</reference>